<dbReference type="Proteomes" id="UP001172102">
    <property type="component" value="Unassembled WGS sequence"/>
</dbReference>
<evidence type="ECO:0000313" key="3">
    <source>
        <dbReference type="Proteomes" id="UP001172102"/>
    </source>
</evidence>
<sequence length="351" mass="40300">MPRLDSMLEEAAYLFDNMFPFWRLIAWLTVVQVRSWVLCAYGCLLPLIRRVSNSWVRPTMVVVGGLVAFIALVVLSAVTTFFGSLIGTLTLSFLATALVTVAEVSVVFWIYLVMIWLDAPGSRGSVILGLPRYLKVYSFFFRVTEELLPAVVLSMIKMPGIPCTLYRFDQWAVTQMYGAGGLMTHLYPAGSLAMHANLALHIWMQTLWALGWYDITRALLDRAETIHFMRQFDAEGNRRPVPVDLPTIGAEWKGGFIISMSCARLCGRILYLMGDIINLQGQLLESLGYTGWMAFTYRWAMKMWIWLIRVQWDPAFVYVVDESVEWLAAQVRRRQRAREQAGGQQQRRRWW</sequence>
<keyword evidence="1" id="KW-0472">Membrane</keyword>
<protein>
    <submittedName>
        <fullName evidence="2">Uncharacterized protein</fullName>
    </submittedName>
</protein>
<feature type="transmembrane region" description="Helical" evidence="1">
    <location>
        <begin position="60"/>
        <end position="87"/>
    </location>
</feature>
<feature type="transmembrane region" description="Helical" evidence="1">
    <location>
        <begin position="93"/>
        <end position="117"/>
    </location>
</feature>
<comment type="caution">
    <text evidence="2">The sequence shown here is derived from an EMBL/GenBank/DDBJ whole genome shotgun (WGS) entry which is preliminary data.</text>
</comment>
<evidence type="ECO:0000313" key="2">
    <source>
        <dbReference type="EMBL" id="KAK0725150.1"/>
    </source>
</evidence>
<gene>
    <name evidence="2" type="ORF">B0H67DRAFT_122676</name>
</gene>
<evidence type="ECO:0000256" key="1">
    <source>
        <dbReference type="SAM" id="Phobius"/>
    </source>
</evidence>
<dbReference type="AlphaFoldDB" id="A0AA40E2Z2"/>
<organism evidence="2 3">
    <name type="scientific">Lasiosphaeris hirsuta</name>
    <dbReference type="NCBI Taxonomy" id="260670"/>
    <lineage>
        <taxon>Eukaryota</taxon>
        <taxon>Fungi</taxon>
        <taxon>Dikarya</taxon>
        <taxon>Ascomycota</taxon>
        <taxon>Pezizomycotina</taxon>
        <taxon>Sordariomycetes</taxon>
        <taxon>Sordariomycetidae</taxon>
        <taxon>Sordariales</taxon>
        <taxon>Lasiosphaeriaceae</taxon>
        <taxon>Lasiosphaeris</taxon>
    </lineage>
</organism>
<accession>A0AA40E2Z2</accession>
<keyword evidence="1" id="KW-0812">Transmembrane</keyword>
<reference evidence="2" key="1">
    <citation type="submission" date="2023-06" db="EMBL/GenBank/DDBJ databases">
        <title>Genome-scale phylogeny and comparative genomics of the fungal order Sordariales.</title>
        <authorList>
            <consortium name="Lawrence Berkeley National Laboratory"/>
            <person name="Hensen N."/>
            <person name="Bonometti L."/>
            <person name="Westerberg I."/>
            <person name="Brannstrom I.O."/>
            <person name="Guillou S."/>
            <person name="Cros-Aarteil S."/>
            <person name="Calhoun S."/>
            <person name="Haridas S."/>
            <person name="Kuo A."/>
            <person name="Mondo S."/>
            <person name="Pangilinan J."/>
            <person name="Riley R."/>
            <person name="Labutti K."/>
            <person name="Andreopoulos B."/>
            <person name="Lipzen A."/>
            <person name="Chen C."/>
            <person name="Yanf M."/>
            <person name="Daum C."/>
            <person name="Ng V."/>
            <person name="Clum A."/>
            <person name="Steindorff A."/>
            <person name="Ohm R."/>
            <person name="Martin F."/>
            <person name="Silar P."/>
            <person name="Natvig D."/>
            <person name="Lalanne C."/>
            <person name="Gautier V."/>
            <person name="Ament-Velasquez S.L."/>
            <person name="Kruys A."/>
            <person name="Hutchinson M.I."/>
            <person name="Powell A.J."/>
            <person name="Barry K."/>
            <person name="Miller A.N."/>
            <person name="Grigoriev I.V."/>
            <person name="Debuchy R."/>
            <person name="Gladieux P."/>
            <person name="Thoren M.H."/>
            <person name="Johannesson H."/>
        </authorList>
    </citation>
    <scope>NUCLEOTIDE SEQUENCE</scope>
    <source>
        <strain evidence="2">SMH4607-1</strain>
    </source>
</reference>
<keyword evidence="3" id="KW-1185">Reference proteome</keyword>
<proteinExistence type="predicted"/>
<dbReference type="EMBL" id="JAUKUA010000002">
    <property type="protein sequence ID" value="KAK0725150.1"/>
    <property type="molecule type" value="Genomic_DNA"/>
</dbReference>
<feature type="transmembrane region" description="Helical" evidence="1">
    <location>
        <begin position="24"/>
        <end position="48"/>
    </location>
</feature>
<name>A0AA40E2Z2_9PEZI</name>
<keyword evidence="1" id="KW-1133">Transmembrane helix</keyword>